<dbReference type="RefSeq" id="XP_001883187.1">
    <property type="nucleotide sequence ID" value="XM_001883152.1"/>
</dbReference>
<dbReference type="KEGG" id="lbc:LACBIDRAFT_329027"/>
<dbReference type="HOGENOM" id="CLU_412226_0_0_1"/>
<feature type="compositionally biased region" description="Low complexity" evidence="1">
    <location>
        <begin position="193"/>
        <end position="207"/>
    </location>
</feature>
<name>B0DGT5_LACBS</name>
<protein>
    <submittedName>
        <fullName evidence="2">Predicted protein</fullName>
    </submittedName>
</protein>
<evidence type="ECO:0000256" key="1">
    <source>
        <dbReference type="SAM" id="MobiDB-lite"/>
    </source>
</evidence>
<evidence type="ECO:0000313" key="2">
    <source>
        <dbReference type="EMBL" id="EDR06326.1"/>
    </source>
</evidence>
<gene>
    <name evidence="2" type="ORF">LACBIDRAFT_329027</name>
</gene>
<feature type="region of interest" description="Disordered" evidence="1">
    <location>
        <begin position="178"/>
        <end position="215"/>
    </location>
</feature>
<proteinExistence type="predicted"/>
<feature type="compositionally biased region" description="Acidic residues" evidence="1">
    <location>
        <begin position="571"/>
        <end position="605"/>
    </location>
</feature>
<dbReference type="OrthoDB" id="3004525at2759"/>
<dbReference type="CDD" id="cd19757">
    <property type="entry name" value="Bbox1"/>
    <property type="match status" value="2"/>
</dbReference>
<dbReference type="Proteomes" id="UP000001194">
    <property type="component" value="Unassembled WGS sequence"/>
</dbReference>
<feature type="compositionally biased region" description="Acidic residues" evidence="1">
    <location>
        <begin position="236"/>
        <end position="273"/>
    </location>
</feature>
<dbReference type="GeneID" id="6078810"/>
<evidence type="ECO:0000313" key="3">
    <source>
        <dbReference type="Proteomes" id="UP000001194"/>
    </source>
</evidence>
<dbReference type="InParanoid" id="B0DGT5"/>
<organism evidence="3">
    <name type="scientific">Laccaria bicolor (strain S238N-H82 / ATCC MYA-4686)</name>
    <name type="common">Bicoloured deceiver</name>
    <name type="synonym">Laccaria laccata var. bicolor</name>
    <dbReference type="NCBI Taxonomy" id="486041"/>
    <lineage>
        <taxon>Eukaryota</taxon>
        <taxon>Fungi</taxon>
        <taxon>Dikarya</taxon>
        <taxon>Basidiomycota</taxon>
        <taxon>Agaricomycotina</taxon>
        <taxon>Agaricomycetes</taxon>
        <taxon>Agaricomycetidae</taxon>
        <taxon>Agaricales</taxon>
        <taxon>Agaricineae</taxon>
        <taxon>Hydnangiaceae</taxon>
        <taxon>Laccaria</taxon>
    </lineage>
</organism>
<accession>B0DGT5</accession>
<feature type="compositionally biased region" description="Low complexity" evidence="1">
    <location>
        <begin position="527"/>
        <end position="536"/>
    </location>
</feature>
<reference evidence="2 3" key="1">
    <citation type="journal article" date="2008" name="Nature">
        <title>The genome of Laccaria bicolor provides insights into mycorrhizal symbiosis.</title>
        <authorList>
            <person name="Martin F."/>
            <person name="Aerts A."/>
            <person name="Ahren D."/>
            <person name="Brun A."/>
            <person name="Danchin E.G.J."/>
            <person name="Duchaussoy F."/>
            <person name="Gibon J."/>
            <person name="Kohler A."/>
            <person name="Lindquist E."/>
            <person name="Pereda V."/>
            <person name="Salamov A."/>
            <person name="Shapiro H.J."/>
            <person name="Wuyts J."/>
            <person name="Blaudez D."/>
            <person name="Buee M."/>
            <person name="Brokstein P."/>
            <person name="Canbaeck B."/>
            <person name="Cohen D."/>
            <person name="Courty P.E."/>
            <person name="Coutinho P.M."/>
            <person name="Delaruelle C."/>
            <person name="Detter J.C."/>
            <person name="Deveau A."/>
            <person name="DiFazio S."/>
            <person name="Duplessis S."/>
            <person name="Fraissinet-Tachet L."/>
            <person name="Lucic E."/>
            <person name="Frey-Klett P."/>
            <person name="Fourrey C."/>
            <person name="Feussner I."/>
            <person name="Gay G."/>
            <person name="Grimwood J."/>
            <person name="Hoegger P.J."/>
            <person name="Jain P."/>
            <person name="Kilaru S."/>
            <person name="Labbe J."/>
            <person name="Lin Y.C."/>
            <person name="Legue V."/>
            <person name="Le Tacon F."/>
            <person name="Marmeisse R."/>
            <person name="Melayah D."/>
            <person name="Montanini B."/>
            <person name="Muratet M."/>
            <person name="Nehls U."/>
            <person name="Niculita-Hirzel H."/>
            <person name="Oudot-Le Secq M.P."/>
            <person name="Peter M."/>
            <person name="Quesneville H."/>
            <person name="Rajashekar B."/>
            <person name="Reich M."/>
            <person name="Rouhier N."/>
            <person name="Schmutz J."/>
            <person name="Yin T."/>
            <person name="Chalot M."/>
            <person name="Henrissat B."/>
            <person name="Kuees U."/>
            <person name="Lucas S."/>
            <person name="Van de Peer Y."/>
            <person name="Podila G.K."/>
            <person name="Polle A."/>
            <person name="Pukkila P.J."/>
            <person name="Richardson P.M."/>
            <person name="Rouze P."/>
            <person name="Sanders I.R."/>
            <person name="Stajich J.E."/>
            <person name="Tunlid A."/>
            <person name="Tuskan G."/>
            <person name="Grigoriev I.V."/>
        </authorList>
    </citation>
    <scope>NUCLEOTIDE SEQUENCE [LARGE SCALE GENOMIC DNA]</scope>
    <source>
        <strain evidence="3">S238N-H82 / ATCC MYA-4686</strain>
    </source>
</reference>
<keyword evidence="3" id="KW-1185">Reference proteome</keyword>
<feature type="region of interest" description="Disordered" evidence="1">
    <location>
        <begin position="236"/>
        <end position="298"/>
    </location>
</feature>
<sequence>MHRYQSKRPPGPVFYTGKYEKTTRGYVQKIKYFTPDSLLHAPSAPAQHSQQAQFDHDVDTMVIDEFAVPFHQRTSGKSQNDYLREWVARRDKHLEVTLVTEAPPPGMVCVDCGKMASKFRCLDCALQPVYCRACCHQTHRRLHTHRVQYWNGRYFRTAGLWETGLVLNLGHNGSPCPNFAEFEEQESERQDASCEAAEATGPAAPTSPVGQTWAAPAPIPIDLDIRVQAVSDDLLGEDESMEADADVGNDGEDIETEPSDQDGDNGATEEEADNNTQEHYKRTKGFGTAPQPDTEDSLGNPFVLVIETNGIHHLPLHLCTCPGAAPTNEQLLTSQYQSKRPPGPVFYTGKYEKTTRGYVQKIKYFTPDSLLHAPSAPAQHSQQAQFDHDVDTMVIDEFAVPFHQRTSGKSQNDYLREWVARRDKHLEVTLVTEAPPPGMVCVDCGKMASKFRCLNCALQPVYCRACCRQTHRRLHTHWVQYWNGRYFRTAGLWETGLVLNLGHNGSPCPNFAEFEEQENERQDASCEAAEAAGPAAPTSPVGQTWAAPAPIPIDLDIRVQAVSDDLLREDESMEADADVGDDGEDIETEPSDQDGDNGATEEEADNNTQEQYKRTKGFGTAPQPDTEDSLGNPFVLVIETNGIHHLPLHLCTCPGAAPTDEQLLTS</sequence>
<dbReference type="EMBL" id="DS547109">
    <property type="protein sequence ID" value="EDR06326.1"/>
    <property type="molecule type" value="Genomic_DNA"/>
</dbReference>
<feature type="region of interest" description="Disordered" evidence="1">
    <location>
        <begin position="568"/>
        <end position="631"/>
    </location>
</feature>
<dbReference type="AlphaFoldDB" id="B0DGT5"/>
<feature type="region of interest" description="Disordered" evidence="1">
    <location>
        <begin position="517"/>
        <end position="547"/>
    </location>
</feature>